<feature type="region of interest" description="Disordered" evidence="1">
    <location>
        <begin position="1"/>
        <end position="119"/>
    </location>
</feature>
<dbReference type="Proteomes" id="UP001500902">
    <property type="component" value="Unassembled WGS sequence"/>
</dbReference>
<proteinExistence type="predicted"/>
<feature type="compositionally biased region" description="Basic and acidic residues" evidence="1">
    <location>
        <begin position="91"/>
        <end position="105"/>
    </location>
</feature>
<accession>A0ABP7BCQ1</accession>
<comment type="caution">
    <text evidence="2">The sequence shown here is derived from an EMBL/GenBank/DDBJ whole genome shotgun (WGS) entry which is preliminary data.</text>
</comment>
<organism evidence="2 3">
    <name type="scientific">Nonomuraea antimicrobica</name>
    <dbReference type="NCBI Taxonomy" id="561173"/>
    <lineage>
        <taxon>Bacteria</taxon>
        <taxon>Bacillati</taxon>
        <taxon>Actinomycetota</taxon>
        <taxon>Actinomycetes</taxon>
        <taxon>Streptosporangiales</taxon>
        <taxon>Streptosporangiaceae</taxon>
        <taxon>Nonomuraea</taxon>
    </lineage>
</organism>
<feature type="compositionally biased region" description="Basic and acidic residues" evidence="1">
    <location>
        <begin position="64"/>
        <end position="81"/>
    </location>
</feature>
<keyword evidence="3" id="KW-1185">Reference proteome</keyword>
<sequence>MRSRSRRRTSRGDQARRAARKARPFGRESHTGVSAESALKDGDLVTQDENLHALVPIPHGRQPQRGERVRDGQIGQAKEHSGSSCPTRFRLPGDRNSRTPREASQSHDLGGCNYRQAHG</sequence>
<reference evidence="3" key="1">
    <citation type="journal article" date="2019" name="Int. J. Syst. Evol. Microbiol.">
        <title>The Global Catalogue of Microorganisms (GCM) 10K type strain sequencing project: providing services to taxonomists for standard genome sequencing and annotation.</title>
        <authorList>
            <consortium name="The Broad Institute Genomics Platform"/>
            <consortium name="The Broad Institute Genome Sequencing Center for Infectious Disease"/>
            <person name="Wu L."/>
            <person name="Ma J."/>
        </authorList>
    </citation>
    <scope>NUCLEOTIDE SEQUENCE [LARGE SCALE GENOMIC DNA]</scope>
    <source>
        <strain evidence="3">JCM 16904</strain>
    </source>
</reference>
<protein>
    <submittedName>
        <fullName evidence="2">Uncharacterized protein</fullName>
    </submittedName>
</protein>
<evidence type="ECO:0000313" key="2">
    <source>
        <dbReference type="EMBL" id="GAA3655408.1"/>
    </source>
</evidence>
<dbReference type="EMBL" id="BAAAZP010000028">
    <property type="protein sequence ID" value="GAA3655408.1"/>
    <property type="molecule type" value="Genomic_DNA"/>
</dbReference>
<evidence type="ECO:0000313" key="3">
    <source>
        <dbReference type="Proteomes" id="UP001500902"/>
    </source>
</evidence>
<evidence type="ECO:0000256" key="1">
    <source>
        <dbReference type="SAM" id="MobiDB-lite"/>
    </source>
</evidence>
<gene>
    <name evidence="2" type="ORF">GCM10022224_018140</name>
</gene>
<name>A0ABP7BCQ1_9ACTN</name>